<feature type="transmembrane region" description="Helical" evidence="2">
    <location>
        <begin position="2208"/>
        <end position="2235"/>
    </location>
</feature>
<dbReference type="EMBL" id="LGRX02005014">
    <property type="protein sequence ID" value="KAK3279324.1"/>
    <property type="molecule type" value="Genomic_DNA"/>
</dbReference>
<keyword evidence="2" id="KW-0812">Transmembrane</keyword>
<feature type="transmembrane region" description="Helical" evidence="2">
    <location>
        <begin position="2515"/>
        <end position="2532"/>
    </location>
</feature>
<evidence type="ECO:0000313" key="4">
    <source>
        <dbReference type="EMBL" id="KAK3279324.1"/>
    </source>
</evidence>
<feature type="transmembrane region" description="Helical" evidence="2">
    <location>
        <begin position="2091"/>
        <end position="2114"/>
    </location>
</feature>
<feature type="compositionally biased region" description="Acidic residues" evidence="1">
    <location>
        <begin position="2637"/>
        <end position="2648"/>
    </location>
</feature>
<protein>
    <recommendedName>
        <fullName evidence="6">Right handed beta helix domain-containing protein</fullName>
    </recommendedName>
</protein>
<sequence>MRRKCMVAAVLLVIWFLSSPCVFALESFSAQVAPDFSTWVLDVPLPADFSCPTYIILKPADESATCIPDVAVEAIRIHLQAFRFDDGPLEDLHEDLREEIKGSTMYREFRTLTGRPAAEGVTEPNQACPMAWQLANRGRFPSSTRGEEDLYDSGEEDLYDEASRGTNGSDSGNTSSNVCSNSCIGLVHDGYCNDGGEDAHDSLCACGTDCSDCGPRPDCQECVTDGKYGWADGGNESVPCAFYMDHVACQDPREDMPYDNEDMPYGWCYTSWSIESGDDDSPGYGWGSCSSGCPYHQPTGSAQLSNGTIISNQSTVASITADSSDSFADLAVVIGNLTRVQVVILATDVLLTAALPPVERSLVLTGQCEDRNDSLCVIDGNAKYRILQVLSGGWEVYLERLVLTRGKVTNADGGALMVDEGSTAMLFNCVLQDNWAGSVLCEDICYDEYDDYCDDGGGGSWSTKYCPYGTDCKDCGARYEYGGRGGAVYAGSNVSLSLHGCVLSGNSAQEGGGGIYVSAEASLILDATEVNGNDVGHLTGCVDDPEYRWMSPEDGMAYGCDEIIDVLWHRLLSQATPPRGCRSLTAQAAQAAVNFTAEDQAEVIERCPVACAVCPTPFGCSDTCYFAHDGQCDDMGPGSKWWPEQGHFCELGTDCTDCGQAHGYGGAVYLEQGALLTMAATRLVHNNVSGRGGGVHSDGAGELRLENSSVVEFNIADDAGGGVSMERHGDGAEGRLVLATGSSVSGNAAGGYGGGIYTHGVVEAEGDLSVSHNCATLGGGGVWLGEGSSASFSAGCVLEGNDGGLELPGGVFVGAMGRLELNGASVVENLAGYGGGLAVGHGGAIVVRNGSTVGYNRAYDGDGGGIYMQEDAAVALEDGVRLCHNSAARDGGAISMSSGSRAYIASGTEIAHSAAGRNGAGINADQSNVSLSGCSVMSGSVPGGSGGGLFVSGESVLQIQDSYVTGNQASEGGGVWIGGYVTSSEQASDTASAPLTFLLIEGSVISNNTATVQAGGLWADSCVAALVVGTRVEDNSAQRSCGGLLFFNNAALLESTLRMNTVVEDGGGGCVWGGKLAMNRSVISFNTAVHQGGAVDVYHGELVLCESVLERNSVTQGPGGALMILGSLRINSSSVLSNYASSEGGGIYVASSTAHTTMLTGIRIAHNSCGGHGGGLAAGGLVKINGSEVSDNFASLDGGGIYLLTSGILWVHQTNVSLNYAGYEGGGIRCMEKSQVRLTARTNITENRSGKWGGGMSVAGGVNASLVMDGFCSVSYNVVDRYSGGGISAQSLNYAALLNVTLVGNKAELNGGAIHMDNCIMYLEGIYAFANAAGLDGGAIFLEFNSQLAASNTLFLSNTAASIGGAISAVSSTVQLGSKTSLDSLQTRQRRRRRRWLQDQLPARGAERGSAPARALLTHAGLPEQQVPSAVAECDHDVCVDGNAAHTGAAIFMSGAHGVLRDVRLQANRALDGECLQVASQVALSHRSSMHLEASALLGNQGTGIEVGDACSATLDQVHVQGHLAESGAGVYVAEGGAAALAECTIDSNRAGSKGGGLYSAGQLSVTRSHFVANHAAQAGGGMHLQQSNDIIVELRECNFTNNSAYDGAALYIKVSDLDRNGTAYLSSDGSSTSLSQERDVTEESRFVLLTFEGNSAEGGGSTVFWEPDTELQVIACTDDCVVNVTEAGNRAGYQSALGWASRIFALRVAATQTEEASGSALATGIRVEVIDMFGQVVVVDSESEVELHSAQDSPCTFSGEGFKLVVSAGAATFLDVIPHGDPGATCLFYVESSQGKKKVASNQTAMPLRYCASGEHLEGVAGSRVCSRCKQHTISFDNVSACMSCEEDGLTDKIRCLGGDEYVICPGFWLSPNAQYCDRDDDGTTQCFLKRLYECDHAAPCIADGDDADTCDADQNSGRQGAGIGSISGLTLCNTRMYMDSVMCGGTASVLCGEGHYANVASSECLECPGSTVVLLQFIGMLCVITIIAVVVVIAFLKMSTVDPAAVKIMVTQSTALELMKAKNAASLIIGYVQVMSQISSIYSGSLMSPLLQNILWSLTLVSLDMSTVIKSSCMSYHFGLFRRSSAYWLAFWQSVLMPWLLCAFFFFVYFYLATVHRLKKAKEKAHRKGNTEDETETKVAELEWHIKTKSSCIGTALFLMMFIHPSISTTLFQVFNCVTVQYDSESLTAQKWLRMDTTYECNTFNWYAAAAVSGCTIIGFVLGFPVLLFLAMWRLRRFHAVRLPRVAAEHHVGRVQRGEWIPCDSKELAMVHLHGSFRPRMNRSPREDVANAAHGPVPPKVARLARRWWQRVDKQKREWVEMYIPRDSFVSGVGENEATRQQELQSEEVGQLASNPTNQCWKELGPTARVRVRQTMMRRFGIFEGPSTAAESTGTGKWSWILLRDGALIKHAELQRKEDEGNLGVTQMVPITRLDAPNFSKILGQFLMPFEDAVYAWQTIEIMRRMMQTGLVVVMTMLCGEDAALVYATCVAVVALLLHERYSPYKNDALDKLQSVILLNQFLVQILLVLIKLEERLINSIGLCIVVLQCLLLTYSMTLIIPAFRPAITALMTKSALVVALFSRRDESRAARNTERDSRPRDIQLSDEEMTNMAGNPIYGRDSAVWTTKPALATWDEDPAQGETDADATAPGGRKEGIHVAGGNGSIAV</sequence>
<keyword evidence="2" id="KW-0472">Membrane</keyword>
<keyword evidence="2" id="KW-1133">Transmembrane helix</keyword>
<feature type="transmembrane region" description="Helical" evidence="2">
    <location>
        <begin position="1975"/>
        <end position="1998"/>
    </location>
</feature>
<dbReference type="SMART" id="SM00710">
    <property type="entry name" value="PbH1"/>
    <property type="match status" value="15"/>
</dbReference>
<evidence type="ECO:0000256" key="1">
    <source>
        <dbReference type="SAM" id="MobiDB-lite"/>
    </source>
</evidence>
<keyword evidence="5" id="KW-1185">Reference proteome</keyword>
<feature type="chain" id="PRO_5042239414" description="Right handed beta helix domain-containing protein" evidence="3">
    <location>
        <begin position="25"/>
        <end position="2671"/>
    </location>
</feature>
<keyword evidence="3" id="KW-0732">Signal</keyword>
<feature type="transmembrane region" description="Helical" evidence="2">
    <location>
        <begin position="2539"/>
        <end position="2559"/>
    </location>
</feature>
<dbReference type="InterPro" id="IPR006626">
    <property type="entry name" value="PbH1"/>
</dbReference>
<feature type="compositionally biased region" description="Low complexity" evidence="1">
    <location>
        <begin position="164"/>
        <end position="175"/>
    </location>
</feature>
<feature type="compositionally biased region" description="Gly residues" evidence="1">
    <location>
        <begin position="2662"/>
        <end position="2671"/>
    </location>
</feature>
<evidence type="ECO:0008006" key="6">
    <source>
        <dbReference type="Google" id="ProtNLM"/>
    </source>
</evidence>
<comment type="caution">
    <text evidence="4">The sequence shown here is derived from an EMBL/GenBank/DDBJ whole genome shotgun (WGS) entry which is preliminary data.</text>
</comment>
<feature type="region of interest" description="Disordered" evidence="1">
    <location>
        <begin position="2636"/>
        <end position="2671"/>
    </location>
</feature>
<evidence type="ECO:0000313" key="5">
    <source>
        <dbReference type="Proteomes" id="UP001190700"/>
    </source>
</evidence>
<dbReference type="InterPro" id="IPR011050">
    <property type="entry name" value="Pectin_lyase_fold/virulence"/>
</dbReference>
<organism evidence="4 5">
    <name type="scientific">Cymbomonas tetramitiformis</name>
    <dbReference type="NCBI Taxonomy" id="36881"/>
    <lineage>
        <taxon>Eukaryota</taxon>
        <taxon>Viridiplantae</taxon>
        <taxon>Chlorophyta</taxon>
        <taxon>Pyramimonadophyceae</taxon>
        <taxon>Pyramimonadales</taxon>
        <taxon>Pyramimonadaceae</taxon>
        <taxon>Cymbomonas</taxon>
    </lineage>
</organism>
<dbReference type="PANTHER" id="PTHR11319:SF35">
    <property type="entry name" value="OUTER MEMBRANE PROTEIN PMPC-RELATED"/>
    <property type="match status" value="1"/>
</dbReference>
<dbReference type="PANTHER" id="PTHR11319">
    <property type="entry name" value="G PROTEIN-COUPLED RECEPTOR-RELATED"/>
    <property type="match status" value="1"/>
</dbReference>
<dbReference type="SUPFAM" id="SSF51126">
    <property type="entry name" value="Pectin lyase-like"/>
    <property type="match status" value="4"/>
</dbReference>
<evidence type="ECO:0000256" key="2">
    <source>
        <dbReference type="SAM" id="Phobius"/>
    </source>
</evidence>
<dbReference type="Proteomes" id="UP001190700">
    <property type="component" value="Unassembled WGS sequence"/>
</dbReference>
<accession>A0AAE0GJS0</accession>
<gene>
    <name evidence="4" type="ORF">CYMTET_12783</name>
</gene>
<feature type="transmembrane region" description="Helical" evidence="2">
    <location>
        <begin position="2565"/>
        <end position="2584"/>
    </location>
</feature>
<name>A0AAE0GJS0_9CHLO</name>
<feature type="region of interest" description="Disordered" evidence="1">
    <location>
        <begin position="139"/>
        <end position="175"/>
    </location>
</feature>
<feature type="transmembrane region" description="Helical" evidence="2">
    <location>
        <begin position="2473"/>
        <end position="2500"/>
    </location>
</feature>
<feature type="transmembrane region" description="Helical" evidence="2">
    <location>
        <begin position="2154"/>
        <end position="2177"/>
    </location>
</feature>
<reference evidence="4 5" key="1">
    <citation type="journal article" date="2015" name="Genome Biol. Evol.">
        <title>Comparative Genomics of a Bacterivorous Green Alga Reveals Evolutionary Causalities and Consequences of Phago-Mixotrophic Mode of Nutrition.</title>
        <authorList>
            <person name="Burns J.A."/>
            <person name="Paasch A."/>
            <person name="Narechania A."/>
            <person name="Kim E."/>
        </authorList>
    </citation>
    <scope>NUCLEOTIDE SEQUENCE [LARGE SCALE GENOMIC DNA]</scope>
    <source>
        <strain evidence="4 5">PLY_AMNH</strain>
    </source>
</reference>
<evidence type="ECO:0000256" key="3">
    <source>
        <dbReference type="SAM" id="SignalP"/>
    </source>
</evidence>
<feature type="compositionally biased region" description="Acidic residues" evidence="1">
    <location>
        <begin position="149"/>
        <end position="160"/>
    </location>
</feature>
<proteinExistence type="predicted"/>
<feature type="signal peptide" evidence="3">
    <location>
        <begin position="1"/>
        <end position="24"/>
    </location>
</feature>